<keyword evidence="1" id="KW-1133">Transmembrane helix</keyword>
<feature type="transmembrane region" description="Helical" evidence="1">
    <location>
        <begin position="525"/>
        <end position="542"/>
    </location>
</feature>
<dbReference type="EMBL" id="HE612858">
    <property type="protein sequence ID" value="CCE62286.1"/>
    <property type="molecule type" value="Genomic_DNA"/>
</dbReference>
<evidence type="ECO:0000313" key="2">
    <source>
        <dbReference type="EMBL" id="CCE62286.1"/>
    </source>
</evidence>
<accession>G8BRB0</accession>
<feature type="transmembrane region" description="Helical" evidence="1">
    <location>
        <begin position="307"/>
        <end position="327"/>
    </location>
</feature>
<gene>
    <name evidence="2" type="primary">TPHA0C01300</name>
    <name evidence="2" type="ordered locus">TPHA_0C01300</name>
</gene>
<proteinExistence type="predicted"/>
<organism evidence="2 3">
    <name type="scientific">Tetrapisispora phaffii (strain ATCC 24235 / CBS 4417 / NBRC 1672 / NRRL Y-8282 / UCD 70-5)</name>
    <name type="common">Yeast</name>
    <name type="synonym">Fabospora phaffii</name>
    <dbReference type="NCBI Taxonomy" id="1071381"/>
    <lineage>
        <taxon>Eukaryota</taxon>
        <taxon>Fungi</taxon>
        <taxon>Dikarya</taxon>
        <taxon>Ascomycota</taxon>
        <taxon>Saccharomycotina</taxon>
        <taxon>Saccharomycetes</taxon>
        <taxon>Saccharomycetales</taxon>
        <taxon>Saccharomycetaceae</taxon>
        <taxon>Tetrapisispora</taxon>
    </lineage>
</organism>
<name>G8BRB0_TETPH</name>
<keyword evidence="3" id="KW-1185">Reference proteome</keyword>
<dbReference type="GeneID" id="11533785"/>
<dbReference type="RefSeq" id="XP_003684720.1">
    <property type="nucleotide sequence ID" value="XM_003684672.1"/>
</dbReference>
<evidence type="ECO:0000313" key="3">
    <source>
        <dbReference type="Proteomes" id="UP000005666"/>
    </source>
</evidence>
<keyword evidence="1" id="KW-0472">Membrane</keyword>
<dbReference type="Proteomes" id="UP000005666">
    <property type="component" value="Chromosome 3"/>
</dbReference>
<dbReference type="KEGG" id="tpf:TPHA_0C01300"/>
<dbReference type="AlphaFoldDB" id="G8BRB0"/>
<sequence length="549" mass="62939">MIPNSFLQDVILENWFRELNEHLNEWNDNSVNNINSQISYFNSLKIYNESIYSHLKSTNIIINETVNTLLSNKYELSTDGTNNNFEIIRDNLTIHTDFLDDIFGNITNSLHNLNEVLQTIGFANQSNNISYTMTSNNIQVSSLTENFKTDVMGLLESLKLNNISNSYNEVNFTNAINNISTNGKYTTTIASELKLVNKRMLNVISIIIYIGILLTTFITMVINYYLLKYEKSLFNNLFANIADVGGDKDTLIPLITERDNIIEIVDTMKYSLCHALENIMINTIRFLANFRTKLFYLNMTLFYNNKIWITFFSSIIIVEVFLHSMILNINTFNNNSTYISTIDKFIQTNFQVSNDAIYTNNTGFNFTTNNIYSLNSENEFANFEKSLIKIDNAYRRNLFFILNNDINNSLLSDVNGILINKLDTISSTIKFLNKNLKEQKLQLLGEINFTSMKENVTLPISIFSKLDASKLLVSSSINEYTINDFNIETINSNYLDKSLNESSINTYNITTQVIKNGNSNTSVKLWSILPVLIVALLYSLLYNGSLNFT</sequence>
<dbReference type="HOGENOM" id="CLU_496232_0_0_1"/>
<evidence type="ECO:0000256" key="1">
    <source>
        <dbReference type="SAM" id="Phobius"/>
    </source>
</evidence>
<protein>
    <submittedName>
        <fullName evidence="2">Uncharacterized protein</fullName>
    </submittedName>
</protein>
<keyword evidence="1" id="KW-0812">Transmembrane</keyword>
<reference evidence="2 3" key="1">
    <citation type="journal article" date="2011" name="Proc. Natl. Acad. Sci. U.S.A.">
        <title>Evolutionary erosion of yeast sex chromosomes by mating-type switching accidents.</title>
        <authorList>
            <person name="Gordon J.L."/>
            <person name="Armisen D."/>
            <person name="Proux-Wera E."/>
            <person name="Oheigeartaigh S.S."/>
            <person name="Byrne K.P."/>
            <person name="Wolfe K.H."/>
        </authorList>
    </citation>
    <scope>NUCLEOTIDE SEQUENCE [LARGE SCALE GENOMIC DNA]</scope>
    <source>
        <strain evidence="3">ATCC 24235 / CBS 4417 / NBRC 1672 / NRRL Y-8282 / UCD 70-5</strain>
    </source>
</reference>
<feature type="transmembrane region" description="Helical" evidence="1">
    <location>
        <begin position="203"/>
        <end position="227"/>
    </location>
</feature>